<evidence type="ECO:0000256" key="4">
    <source>
        <dbReference type="ARBA" id="ARBA00023128"/>
    </source>
</evidence>
<keyword evidence="3" id="KW-0689">Ribosomal protein</keyword>
<evidence type="ECO:0000256" key="5">
    <source>
        <dbReference type="ARBA" id="ARBA00023274"/>
    </source>
</evidence>
<dbReference type="PANTHER" id="PTHR28554">
    <property type="entry name" value="39S RIBOSOMAL PROTEIN L45, MITOCHONDRIAL"/>
    <property type="match status" value="1"/>
</dbReference>
<dbReference type="SUPFAM" id="SSF54427">
    <property type="entry name" value="NTF2-like"/>
    <property type="match status" value="1"/>
</dbReference>
<dbReference type="InterPro" id="IPR007379">
    <property type="entry name" value="Tim44-like_dom"/>
</dbReference>
<sequence>MALSLAKLTRTNNKVLVQGFDAINLVRKGAPAILQQQIARFPSSKHYEPKFRELRRKKFLKINLPDYQKLRTERDLPADEARMNMKKEGRLPPRTFQERPINISCTTSIFEPFVPPEGDGKSSMLSTEGAKDRLTALQMKGKSRLELRKIRKYEEGFDIKEFAHTAQDILLQAQNLLQNVEENEDQLHDLVTEKAYPEMTFGLWNKTLRWKFIESVEPPRSVHVRTTDMLSKTNIYAQITVRMHTRQILALYDRFGKLMYGSEHLIKDVLEYVVFESHIADTYGQWRIHGKIIPDWMPPREPLLKTYRKPVFEEIPDEEEINKDQKPEEITPDSSGPSLAAA</sequence>
<evidence type="ECO:0000256" key="1">
    <source>
        <dbReference type="ARBA" id="ARBA00004173"/>
    </source>
</evidence>
<evidence type="ECO:0000313" key="13">
    <source>
        <dbReference type="Proteomes" id="UP001347796"/>
    </source>
</evidence>
<dbReference type="InterPro" id="IPR051975">
    <property type="entry name" value="mtLSU_mL45"/>
</dbReference>
<evidence type="ECO:0000256" key="7">
    <source>
        <dbReference type="ARBA" id="ARBA00039448"/>
    </source>
</evidence>
<dbReference type="PANTHER" id="PTHR28554:SF1">
    <property type="entry name" value="LARGE RIBOSOMAL SUBUNIT PROTEIN ML45"/>
    <property type="match status" value="1"/>
</dbReference>
<evidence type="ECO:0000256" key="2">
    <source>
        <dbReference type="ARBA" id="ARBA00022946"/>
    </source>
</evidence>
<reference evidence="12 13" key="1">
    <citation type="submission" date="2024-01" db="EMBL/GenBank/DDBJ databases">
        <title>The genome of the rayed Mediterranean limpet Patella caerulea (Linnaeus, 1758).</title>
        <authorList>
            <person name="Anh-Thu Weber A."/>
            <person name="Halstead-Nussloch G."/>
        </authorList>
    </citation>
    <scope>NUCLEOTIDE SEQUENCE [LARGE SCALE GENOMIC DNA]</scope>
    <source>
        <strain evidence="12">AATW-2023a</strain>
        <tissue evidence="12">Whole specimen</tissue>
    </source>
</reference>
<keyword evidence="13" id="KW-1185">Reference proteome</keyword>
<feature type="compositionally biased region" description="Polar residues" evidence="10">
    <location>
        <begin position="332"/>
        <end position="342"/>
    </location>
</feature>
<dbReference type="Gene3D" id="3.10.450.240">
    <property type="match status" value="1"/>
</dbReference>
<dbReference type="GO" id="GO:0005739">
    <property type="term" value="C:mitochondrion"/>
    <property type="evidence" value="ECO:0007669"/>
    <property type="project" value="UniProtKB-SubCell"/>
</dbReference>
<evidence type="ECO:0000259" key="11">
    <source>
        <dbReference type="SMART" id="SM00978"/>
    </source>
</evidence>
<feature type="domain" description="Tim44-like" evidence="11">
    <location>
        <begin position="143"/>
        <end position="293"/>
    </location>
</feature>
<dbReference type="GO" id="GO:0005840">
    <property type="term" value="C:ribosome"/>
    <property type="evidence" value="ECO:0007669"/>
    <property type="project" value="UniProtKB-KW"/>
</dbReference>
<name>A0AAN8JQ67_PATCE</name>
<dbReference type="FunFam" id="3.10.450.240:FF:000003">
    <property type="entry name" value="39S ribosomal protein L45, mitochondrial"/>
    <property type="match status" value="1"/>
</dbReference>
<dbReference type="AlphaFoldDB" id="A0AAN8JQ67"/>
<evidence type="ECO:0000256" key="6">
    <source>
        <dbReference type="ARBA" id="ARBA00038073"/>
    </source>
</evidence>
<gene>
    <name evidence="12" type="ORF">SNE40_010257</name>
</gene>
<evidence type="ECO:0000313" key="12">
    <source>
        <dbReference type="EMBL" id="KAK6182612.1"/>
    </source>
</evidence>
<organism evidence="12 13">
    <name type="scientific">Patella caerulea</name>
    <name type="common">Rayed Mediterranean limpet</name>
    <dbReference type="NCBI Taxonomy" id="87958"/>
    <lineage>
        <taxon>Eukaryota</taxon>
        <taxon>Metazoa</taxon>
        <taxon>Spiralia</taxon>
        <taxon>Lophotrochozoa</taxon>
        <taxon>Mollusca</taxon>
        <taxon>Gastropoda</taxon>
        <taxon>Patellogastropoda</taxon>
        <taxon>Patelloidea</taxon>
        <taxon>Patellidae</taxon>
        <taxon>Patella</taxon>
    </lineage>
</organism>
<dbReference type="Proteomes" id="UP001347796">
    <property type="component" value="Unassembled WGS sequence"/>
</dbReference>
<dbReference type="InterPro" id="IPR032710">
    <property type="entry name" value="NTF2-like_dom_sf"/>
</dbReference>
<comment type="caution">
    <text evidence="12">The sequence shown here is derived from an EMBL/GenBank/DDBJ whole genome shotgun (WGS) entry which is preliminary data.</text>
</comment>
<comment type="similarity">
    <text evidence="6">Belongs to the mitochondrion-specific ribosomal protein mL45 family.</text>
</comment>
<keyword evidence="5" id="KW-0687">Ribonucleoprotein</keyword>
<proteinExistence type="inferred from homology"/>
<evidence type="ECO:0000256" key="8">
    <source>
        <dbReference type="ARBA" id="ARBA00043031"/>
    </source>
</evidence>
<evidence type="ECO:0000256" key="3">
    <source>
        <dbReference type="ARBA" id="ARBA00022980"/>
    </source>
</evidence>
<dbReference type="EMBL" id="JAZGQO010000007">
    <property type="protein sequence ID" value="KAK6182612.1"/>
    <property type="molecule type" value="Genomic_DNA"/>
</dbReference>
<evidence type="ECO:0000256" key="9">
    <source>
        <dbReference type="SAM" id="Coils"/>
    </source>
</evidence>
<protein>
    <recommendedName>
        <fullName evidence="7">Large ribosomal subunit protein mL45</fullName>
    </recommendedName>
    <alternativeName>
        <fullName evidence="8">39S ribosomal protein L45, mitochondrial</fullName>
    </alternativeName>
</protein>
<dbReference type="Pfam" id="PF04280">
    <property type="entry name" value="Tim44"/>
    <property type="match status" value="1"/>
</dbReference>
<dbReference type="GO" id="GO:1990904">
    <property type="term" value="C:ribonucleoprotein complex"/>
    <property type="evidence" value="ECO:0007669"/>
    <property type="project" value="UniProtKB-KW"/>
</dbReference>
<comment type="subcellular location">
    <subcellularLocation>
        <location evidence="1">Mitochondrion</location>
    </subcellularLocation>
</comment>
<feature type="region of interest" description="Disordered" evidence="10">
    <location>
        <begin position="315"/>
        <end position="342"/>
    </location>
</feature>
<accession>A0AAN8JQ67</accession>
<keyword evidence="2" id="KW-0809">Transit peptide</keyword>
<dbReference type="SMART" id="SM00978">
    <property type="entry name" value="Tim44"/>
    <property type="match status" value="1"/>
</dbReference>
<keyword evidence="4" id="KW-0496">Mitochondrion</keyword>
<feature type="coiled-coil region" evidence="9">
    <location>
        <begin position="163"/>
        <end position="193"/>
    </location>
</feature>
<keyword evidence="9" id="KW-0175">Coiled coil</keyword>
<evidence type="ECO:0000256" key="10">
    <source>
        <dbReference type="SAM" id="MobiDB-lite"/>
    </source>
</evidence>